<dbReference type="Proteomes" id="UP000332933">
    <property type="component" value="Unassembled WGS sequence"/>
</dbReference>
<dbReference type="InterPro" id="IPR036770">
    <property type="entry name" value="Ankyrin_rpt-contain_sf"/>
</dbReference>
<evidence type="ECO:0000313" key="2">
    <source>
        <dbReference type="EMBL" id="VFT88844.1"/>
    </source>
</evidence>
<dbReference type="EMBL" id="VJMH01005328">
    <property type="protein sequence ID" value="KAF0697317.1"/>
    <property type="molecule type" value="Genomic_DNA"/>
</dbReference>
<dbReference type="Gene3D" id="1.25.40.20">
    <property type="entry name" value="Ankyrin repeat-containing domain"/>
    <property type="match status" value="1"/>
</dbReference>
<evidence type="ECO:0000313" key="3">
    <source>
        <dbReference type="Proteomes" id="UP000332933"/>
    </source>
</evidence>
<dbReference type="OrthoDB" id="823504at2759"/>
<proteinExistence type="predicted"/>
<name>A0A485KUF3_9STRA</name>
<dbReference type="SUPFAM" id="SSF48403">
    <property type="entry name" value="Ankyrin repeat"/>
    <property type="match status" value="1"/>
</dbReference>
<protein>
    <submittedName>
        <fullName evidence="2">Aste57867_11989 protein</fullName>
    </submittedName>
</protein>
<dbReference type="AlphaFoldDB" id="A0A485KUF3"/>
<gene>
    <name evidence="2" type="primary">Aste57867_11989</name>
    <name evidence="1" type="ORF">As57867_011944</name>
    <name evidence="2" type="ORF">ASTE57867_11989</name>
</gene>
<dbReference type="EMBL" id="CAADRA010005349">
    <property type="protein sequence ID" value="VFT88844.1"/>
    <property type="molecule type" value="Genomic_DNA"/>
</dbReference>
<sequence>MDKGASLVEISPVAADLDLRELKEVVTKITSSKTMYYLNPQATPIFHHIDAILKPIYTSSKVDQLRLLQSLSTGGNVRSMLLVHALFYGHNTVVDYLLRHFTYTTTSPLDLAGAYGRHDMFAFIKRVRPSMKATSNALDYAAGNGHLNMVWHLHSTGHT</sequence>
<organism evidence="2 3">
    <name type="scientific">Aphanomyces stellatus</name>
    <dbReference type="NCBI Taxonomy" id="120398"/>
    <lineage>
        <taxon>Eukaryota</taxon>
        <taxon>Sar</taxon>
        <taxon>Stramenopiles</taxon>
        <taxon>Oomycota</taxon>
        <taxon>Saprolegniomycetes</taxon>
        <taxon>Saprolegniales</taxon>
        <taxon>Verrucalvaceae</taxon>
        <taxon>Aphanomyces</taxon>
    </lineage>
</organism>
<evidence type="ECO:0000313" key="1">
    <source>
        <dbReference type="EMBL" id="KAF0697317.1"/>
    </source>
</evidence>
<reference evidence="1" key="2">
    <citation type="submission" date="2019-06" db="EMBL/GenBank/DDBJ databases">
        <title>Genomics analysis of Aphanomyces spp. identifies a new class of oomycete effector associated with host adaptation.</title>
        <authorList>
            <person name="Gaulin E."/>
        </authorList>
    </citation>
    <scope>NUCLEOTIDE SEQUENCE</scope>
    <source>
        <strain evidence="1">CBS 578.67</strain>
    </source>
</reference>
<reference evidence="2 3" key="1">
    <citation type="submission" date="2019-03" db="EMBL/GenBank/DDBJ databases">
        <authorList>
            <person name="Gaulin E."/>
            <person name="Dumas B."/>
        </authorList>
    </citation>
    <scope>NUCLEOTIDE SEQUENCE [LARGE SCALE GENOMIC DNA]</scope>
    <source>
        <strain evidence="2">CBS 568.67</strain>
    </source>
</reference>
<keyword evidence="3" id="KW-1185">Reference proteome</keyword>
<accession>A0A485KUF3</accession>